<dbReference type="AlphaFoldDB" id="A0A858BS70"/>
<reference evidence="2 3" key="1">
    <citation type="submission" date="2020-02" db="EMBL/GenBank/DDBJ databases">
        <authorList>
            <person name="Kim Y.B."/>
            <person name="Roh S.W."/>
        </authorList>
    </citation>
    <scope>NUCLEOTIDE SEQUENCE [LARGE SCALE GENOMIC DNA]</scope>
    <source>
        <strain evidence="2 3">DSM 103574</strain>
    </source>
</reference>
<dbReference type="EMBL" id="CP048649">
    <property type="protein sequence ID" value="QIB68811.1"/>
    <property type="molecule type" value="Genomic_DNA"/>
</dbReference>
<evidence type="ECO:0000259" key="1">
    <source>
        <dbReference type="SMART" id="SM00873"/>
    </source>
</evidence>
<evidence type="ECO:0000313" key="2">
    <source>
        <dbReference type="EMBL" id="QIB68811.1"/>
    </source>
</evidence>
<dbReference type="InterPro" id="IPR005146">
    <property type="entry name" value="B3/B4_tRNA-bd"/>
</dbReference>
<dbReference type="SUPFAM" id="SSF56037">
    <property type="entry name" value="PheT/TilS domain"/>
    <property type="match status" value="1"/>
</dbReference>
<dbReference type="PANTHER" id="PTHR39209:SF2">
    <property type="entry name" value="CYTOPLASMIC PROTEIN"/>
    <property type="match status" value="1"/>
</dbReference>
<feature type="domain" description="B3/B4 tRNA-binding" evidence="1">
    <location>
        <begin position="61"/>
        <end position="213"/>
    </location>
</feature>
<dbReference type="GO" id="GO:0003723">
    <property type="term" value="F:RNA binding"/>
    <property type="evidence" value="ECO:0007669"/>
    <property type="project" value="InterPro"/>
</dbReference>
<dbReference type="Pfam" id="PF03483">
    <property type="entry name" value="B3_4"/>
    <property type="match status" value="1"/>
</dbReference>
<organism evidence="2 3">
    <name type="scientific">Aminipila butyrica</name>
    <dbReference type="NCBI Taxonomy" id="433296"/>
    <lineage>
        <taxon>Bacteria</taxon>
        <taxon>Bacillati</taxon>
        <taxon>Bacillota</taxon>
        <taxon>Clostridia</taxon>
        <taxon>Peptostreptococcales</taxon>
        <taxon>Anaerovoracaceae</taxon>
        <taxon>Aminipila</taxon>
    </lineage>
</organism>
<name>A0A858BS70_9FIRM</name>
<dbReference type="Gene3D" id="3.50.40.10">
    <property type="entry name" value="Phenylalanyl-trna Synthetase, Chain B, domain 3"/>
    <property type="match status" value="1"/>
</dbReference>
<dbReference type="KEGG" id="abut:Ami103574_05515"/>
<dbReference type="SMART" id="SM00873">
    <property type="entry name" value="B3_4"/>
    <property type="match status" value="1"/>
</dbReference>
<protein>
    <recommendedName>
        <fullName evidence="1">B3/B4 tRNA-binding domain-containing protein</fullName>
    </recommendedName>
</protein>
<dbReference type="Proteomes" id="UP000466848">
    <property type="component" value="Chromosome"/>
</dbReference>
<sequence>MEFILDKSLAGLGIQQVVIATMSGIDLEASLSEEKQLFLEHWQQKALALNLEELDENPIVIGYRELVQQVGRSSKKNPPTAEALIKNIQRRGSLPRINTVVDWYNAETLQSYLSIGAHDLDKIQFPVEFTISKREDTFYPIMAPEKKVAATDLVYRDQQGILAYLDCRDSELYKITPQTKKLLLVIQGHRHTSVSYRQEALERICLGLKAVMPELQYRIQVLDV</sequence>
<dbReference type="RefSeq" id="WP_163065674.1">
    <property type="nucleotide sequence ID" value="NZ_CP048649.1"/>
</dbReference>
<evidence type="ECO:0000313" key="3">
    <source>
        <dbReference type="Proteomes" id="UP000466848"/>
    </source>
</evidence>
<keyword evidence="3" id="KW-1185">Reference proteome</keyword>
<dbReference type="PANTHER" id="PTHR39209">
    <property type="match status" value="1"/>
</dbReference>
<proteinExistence type="predicted"/>
<accession>A0A858BS70</accession>
<dbReference type="GO" id="GO:0004826">
    <property type="term" value="F:phenylalanine-tRNA ligase activity"/>
    <property type="evidence" value="ECO:0007669"/>
    <property type="project" value="InterPro"/>
</dbReference>
<dbReference type="InterPro" id="IPR020825">
    <property type="entry name" value="Phe-tRNA_synthase-like_B3/B4"/>
</dbReference>
<gene>
    <name evidence="2" type="ORF">Ami103574_05515</name>
</gene>